<name>A0A1H7TVU4_9LACT</name>
<proteinExistence type="predicted"/>
<dbReference type="EMBL" id="FOBL01000014">
    <property type="protein sequence ID" value="SEL88773.1"/>
    <property type="molecule type" value="Genomic_DNA"/>
</dbReference>
<keyword evidence="1" id="KW-1133">Transmembrane helix</keyword>
<dbReference type="Proteomes" id="UP000321425">
    <property type="component" value="Unassembled WGS sequence"/>
</dbReference>
<evidence type="ECO:0000313" key="3">
    <source>
        <dbReference type="EMBL" id="SEL88773.1"/>
    </source>
</evidence>
<evidence type="ECO:0000313" key="2">
    <source>
        <dbReference type="EMBL" id="GEK88595.1"/>
    </source>
</evidence>
<feature type="transmembrane region" description="Helical" evidence="1">
    <location>
        <begin position="30"/>
        <end position="47"/>
    </location>
</feature>
<gene>
    <name evidence="2" type="ORF">APU01nite_06340</name>
    <name evidence="3" type="ORF">SAMN04488100_11439</name>
</gene>
<reference evidence="3 4" key="1">
    <citation type="submission" date="2016-10" db="EMBL/GenBank/DDBJ databases">
        <authorList>
            <person name="de Groot N.N."/>
        </authorList>
    </citation>
    <scope>NUCLEOTIDE SEQUENCE [LARGE SCALE GENOMIC DNA]</scope>
    <source>
        <strain evidence="3 4">DSM 19182</strain>
    </source>
</reference>
<evidence type="ECO:0000313" key="5">
    <source>
        <dbReference type="Proteomes" id="UP000321425"/>
    </source>
</evidence>
<protein>
    <submittedName>
        <fullName evidence="3">Uncharacterized protein</fullName>
    </submittedName>
</protein>
<keyword evidence="1" id="KW-0812">Transmembrane</keyword>
<accession>A0A1H7TVU4</accession>
<reference evidence="2 5" key="2">
    <citation type="submission" date="2019-07" db="EMBL/GenBank/DDBJ databases">
        <title>Whole genome shotgun sequence of Alkalibacterium putridalgicola NBRC 103243.</title>
        <authorList>
            <person name="Hosoyama A."/>
            <person name="Uohara A."/>
            <person name="Ohji S."/>
            <person name="Ichikawa N."/>
        </authorList>
    </citation>
    <scope>NUCLEOTIDE SEQUENCE [LARGE SCALE GENOMIC DNA]</scope>
    <source>
        <strain evidence="2 5">NBRC 103243</strain>
    </source>
</reference>
<keyword evidence="1" id="KW-0472">Membrane</keyword>
<dbReference type="EMBL" id="BJUX01000004">
    <property type="protein sequence ID" value="GEK88595.1"/>
    <property type="molecule type" value="Genomic_DNA"/>
</dbReference>
<dbReference type="AlphaFoldDB" id="A0A1H7TVU4"/>
<sequence>MFTKKQLIIAIVLAIIFVTVISILELSTTFGTFMILVFAGLGIYFIYQNNKGKSTKRPKK</sequence>
<evidence type="ECO:0000256" key="1">
    <source>
        <dbReference type="SAM" id="Phobius"/>
    </source>
</evidence>
<evidence type="ECO:0000313" key="4">
    <source>
        <dbReference type="Proteomes" id="UP000198548"/>
    </source>
</evidence>
<keyword evidence="5" id="KW-1185">Reference proteome</keyword>
<organism evidence="3 4">
    <name type="scientific">Alkalibacterium putridalgicola</name>
    <dbReference type="NCBI Taxonomy" id="426703"/>
    <lineage>
        <taxon>Bacteria</taxon>
        <taxon>Bacillati</taxon>
        <taxon>Bacillota</taxon>
        <taxon>Bacilli</taxon>
        <taxon>Lactobacillales</taxon>
        <taxon>Carnobacteriaceae</taxon>
        <taxon>Alkalibacterium</taxon>
    </lineage>
</organism>
<feature type="transmembrane region" description="Helical" evidence="1">
    <location>
        <begin position="7"/>
        <end position="24"/>
    </location>
</feature>
<dbReference type="Proteomes" id="UP000198548">
    <property type="component" value="Unassembled WGS sequence"/>
</dbReference>